<dbReference type="AlphaFoldDB" id="A0A6C0Y6R2"/>
<geneLocation type="plasmid" evidence="3">
    <name>pb18-1</name>
</geneLocation>
<dbReference type="CDD" id="cd01029">
    <property type="entry name" value="TOPRIM_primases"/>
    <property type="match status" value="1"/>
</dbReference>
<dbReference type="Pfam" id="PF13362">
    <property type="entry name" value="Toprim_3"/>
    <property type="match status" value="1"/>
</dbReference>
<feature type="domain" description="Toprim" evidence="1">
    <location>
        <begin position="289"/>
        <end position="398"/>
    </location>
</feature>
<name>A0A6C0Y6R2_9GAMM</name>
<protein>
    <recommendedName>
        <fullName evidence="1">Toprim domain-containing protein</fullName>
    </recommendedName>
</protein>
<evidence type="ECO:0000313" key="2">
    <source>
        <dbReference type="EMBL" id="QIC71790.1"/>
    </source>
</evidence>
<dbReference type="Proteomes" id="UP000503440">
    <property type="component" value="Plasmid pB18-1"/>
</dbReference>
<gene>
    <name evidence="2" type="ORF">FSC09_15470</name>
</gene>
<organism evidence="2 3">
    <name type="scientific">Acinetobacter indicus</name>
    <dbReference type="NCBI Taxonomy" id="756892"/>
    <lineage>
        <taxon>Bacteria</taxon>
        <taxon>Pseudomonadati</taxon>
        <taxon>Pseudomonadota</taxon>
        <taxon>Gammaproteobacteria</taxon>
        <taxon>Moraxellales</taxon>
        <taxon>Moraxellaceae</taxon>
        <taxon>Acinetobacter</taxon>
    </lineage>
</organism>
<reference evidence="2 3" key="1">
    <citation type="submission" date="2019-09" db="EMBL/GenBank/DDBJ databases">
        <title>Non-baumannii Acinetobacter spp. carrying blaNDM-1 isolated in China.</title>
        <authorList>
            <person name="Cui C."/>
            <person name="Chen C."/>
            <person name="Sun J."/>
            <person name="Liu Y."/>
        </authorList>
    </citation>
    <scope>NUCLEOTIDE SEQUENCE [LARGE SCALE GENOMIC DNA]</scope>
    <source>
        <strain evidence="2 3">B18</strain>
        <plasmid evidence="3">pb18-1</plasmid>
    </source>
</reference>
<keyword evidence="2" id="KW-0614">Plasmid</keyword>
<dbReference type="InterPro" id="IPR006171">
    <property type="entry name" value="TOPRIM_dom"/>
</dbReference>
<dbReference type="EMBL" id="CP044456">
    <property type="protein sequence ID" value="QIC71790.1"/>
    <property type="molecule type" value="Genomic_DNA"/>
</dbReference>
<evidence type="ECO:0000259" key="1">
    <source>
        <dbReference type="Pfam" id="PF13362"/>
    </source>
</evidence>
<sequence length="764" mass="89379">MVTRFMVKRDFTEFEHNLSDGQIIDAFEDFCIQKGLIFNGKESHVIADGKTHYVKVDNRSNKNRNKKSGWYVLDLTGDIAKGRCGWYHGDSPSFSWHLYFDYIAKNKNDRGIKFQKADELSILKRQEEREEKMIAQRLEEQLTANSAKVYTAFNMWRSIPTTSHPYTTSKGIDPKYVRTLNPAPYTKEELESFVQQHYPNLFKPELIKRIMHWQESDDDKVFYDRNNVLIIPAFDFNMEYRTFQYILPKKTKYGKQKLFLGAPGTKSGSFHLIYDYDLPNPDRNTRLKFIVCEGWATGFALFLLTKGTIPIIVAWDAGNVIPVCRQLRNTYYSASIYICGDNDHDSYNKNLQMIVNAGLNHATRAAKQVGAVVALPPFNKDIPEHKDLSDWDDYMKYAGFNVAQDALRAAMKTTIIHATYKDLENEHLHQPVKWSDRLEYINHYAFPVSTCGFTRYLQAQVNAVRLGLNDNFDDQALDNIIRFNMEQTPCYDFLLEQRMDNPARNFVNRYINKMLSELESRMVMDTDIRSLVPDISKLIDILRLCNSELIDQFQQFIRQHCLQYNSEVWVDSVIAPLFDLEKHPAKLVADDIIQILKDQDIFCEIPHYYKELIGEPKDAKSFTKYWLWYLNLCFGKNIPIQLCNLTQRQFKEHFDSYIQTHPEIEDRFPVVEKSISTQAHQALDGSLHLIVNDLHNQMIDEEVEDIRFYEDQVLSGFKIFAKFPALIHYFKQEVIGIFSQNESPEWSKCVVENMWEKYLQTQSG</sequence>
<evidence type="ECO:0000313" key="3">
    <source>
        <dbReference type="Proteomes" id="UP000503440"/>
    </source>
</evidence>
<accession>A0A6C0Y6R2</accession>
<proteinExistence type="predicted"/>
<dbReference type="InterPro" id="IPR034154">
    <property type="entry name" value="TOPRIM_DnaG/twinkle"/>
</dbReference>